<proteinExistence type="predicted"/>
<dbReference type="InterPro" id="IPR014145">
    <property type="entry name" value="LigD_pol_dom"/>
</dbReference>
<dbReference type="EC" id="6.5.1.1" evidence="2"/>
<reference evidence="2" key="1">
    <citation type="submission" date="2021-06" db="EMBL/GenBank/DDBJ databases">
        <authorList>
            <person name="Huq M.A."/>
        </authorList>
    </citation>
    <scope>NUCLEOTIDE SEQUENCE</scope>
    <source>
        <strain evidence="2">MAH-26</strain>
    </source>
</reference>
<evidence type="ECO:0000313" key="2">
    <source>
        <dbReference type="EMBL" id="MBV4359423.1"/>
    </source>
</evidence>
<dbReference type="Pfam" id="PF21686">
    <property type="entry name" value="LigD_Prim-Pol"/>
    <property type="match status" value="1"/>
</dbReference>
<evidence type="ECO:0000259" key="1">
    <source>
        <dbReference type="Pfam" id="PF21686"/>
    </source>
</evidence>
<keyword evidence="2" id="KW-0436">Ligase</keyword>
<feature type="domain" description="DNA ligase D polymerase" evidence="1">
    <location>
        <begin position="28"/>
        <end position="283"/>
    </location>
</feature>
<accession>A0A9E2SAD7</accession>
<keyword evidence="3" id="KW-1185">Reference proteome</keyword>
<name>A0A9E2SAD7_9BACT</name>
<dbReference type="PANTHER" id="PTHR42705:SF2">
    <property type="entry name" value="BIFUNCTIONAL NON-HOMOLOGOUS END JOINING PROTEIN LIGD"/>
    <property type="match status" value="1"/>
</dbReference>
<gene>
    <name evidence="2" type="primary">ligD</name>
    <name evidence="2" type="ORF">KTO63_19800</name>
</gene>
<evidence type="ECO:0000313" key="3">
    <source>
        <dbReference type="Proteomes" id="UP000812270"/>
    </source>
</evidence>
<dbReference type="GO" id="GO:0003910">
    <property type="term" value="F:DNA ligase (ATP) activity"/>
    <property type="evidence" value="ECO:0007669"/>
    <property type="project" value="UniProtKB-EC"/>
</dbReference>
<dbReference type="Proteomes" id="UP000812270">
    <property type="component" value="Unassembled WGS sequence"/>
</dbReference>
<protein>
    <submittedName>
        <fullName evidence="2">Non-homologous end-joining DNA ligase</fullName>
        <ecNumber evidence="2">6.5.1.1</ecNumber>
    </submittedName>
</protein>
<dbReference type="AlphaFoldDB" id="A0A9E2SAD7"/>
<dbReference type="PANTHER" id="PTHR42705">
    <property type="entry name" value="BIFUNCTIONAL NON-HOMOLOGOUS END JOINING PROTEIN LIGD"/>
    <property type="match status" value="1"/>
</dbReference>
<comment type="caution">
    <text evidence="2">The sequence shown here is derived from an EMBL/GenBank/DDBJ whole genome shotgun (WGS) entry which is preliminary data.</text>
</comment>
<dbReference type="EMBL" id="JAHSPG010000015">
    <property type="protein sequence ID" value="MBV4359423.1"/>
    <property type="molecule type" value="Genomic_DNA"/>
</dbReference>
<dbReference type="InterPro" id="IPR052171">
    <property type="entry name" value="NHEJ_LigD"/>
</dbReference>
<dbReference type="RefSeq" id="WP_217793561.1">
    <property type="nucleotide sequence ID" value="NZ_JAHSPG010000015.1"/>
</dbReference>
<organism evidence="2 3">
    <name type="scientific">Pinibacter aurantiacus</name>
    <dbReference type="NCBI Taxonomy" id="2851599"/>
    <lineage>
        <taxon>Bacteria</taxon>
        <taxon>Pseudomonadati</taxon>
        <taxon>Bacteroidota</taxon>
        <taxon>Chitinophagia</taxon>
        <taxon>Chitinophagales</taxon>
        <taxon>Chitinophagaceae</taxon>
        <taxon>Pinibacter</taxon>
    </lineage>
</organism>
<sequence>MENTVTVDKHTLEFTNLDKIYWPKEKYTKGDVILYYEKIASYILPYLKNRPLSLLRHPNGIEQPAFFHKDVGDSAPKWIQKFEIFSESANKDINYIVCNNKATLLYVANLGSIEINPWNSTIKKPENPDYIVIDIDPSDGNTFDQVVETALAVKEILDKAGIDGYCKTSGASGLHIYIPFGAKYNYDQARDFAHVIASLTVELLPDFTTLERSLSKRGKNNIYVDFLQNRRGQTLACAYSIRPKPGATVSTPLEWKEVKKGLTPAQFDFKNIFKRLEKKGDLFAPVLEKGIDMKKALKNLGV</sequence>
<dbReference type="NCBIfam" id="TIGR02778">
    <property type="entry name" value="ligD_pol"/>
    <property type="match status" value="1"/>
</dbReference>
<dbReference type="CDD" id="cd04865">
    <property type="entry name" value="LigD_Pol_like_2"/>
    <property type="match status" value="1"/>
</dbReference>